<name>A0ABT0CB13_THEVL</name>
<reference evidence="1" key="1">
    <citation type="submission" date="2021-02" db="EMBL/GenBank/DDBJ databases">
        <title>The CRISPR/cas machinery reduction and long-range gene transfer in the hot spring cyanobacterium Synechococcus.</title>
        <authorList>
            <person name="Dvorak P."/>
            <person name="Jahodarova E."/>
            <person name="Hasler P."/>
            <person name="Poulickova A."/>
        </authorList>
    </citation>
    <scope>NUCLEOTIDE SEQUENCE</scope>
    <source>
        <strain evidence="1">Rupite</strain>
    </source>
</reference>
<dbReference type="InterPro" id="IPR009057">
    <property type="entry name" value="Homeodomain-like_sf"/>
</dbReference>
<accession>A0ABT0CB13</accession>
<sequence>MAGVLKLDIQESAEELKLLLGKQATPTGKERVQALYLLKIGKVKTITGLAEILGRDISTIFRWFQRYKTTGLEGMLTVPRNQGRKPLIPTPILETLKQELHQPGRFRTYSDIREWLRETHGVDASYKVVHETVRYRLKVRLRGCRGKRRSSGVRAS</sequence>
<protein>
    <submittedName>
        <fullName evidence="1">Helix-turn-helix domain-containing protein</fullName>
    </submittedName>
</protein>
<dbReference type="Proteomes" id="UP000830835">
    <property type="component" value="Unassembled WGS sequence"/>
</dbReference>
<organism evidence="1 2">
    <name type="scientific">Thermostichus vulcanus str. 'Rupite'</name>
    <dbReference type="NCBI Taxonomy" id="2813851"/>
    <lineage>
        <taxon>Bacteria</taxon>
        <taxon>Bacillati</taxon>
        <taxon>Cyanobacteriota</taxon>
        <taxon>Cyanophyceae</taxon>
        <taxon>Thermostichales</taxon>
        <taxon>Thermostichaceae</taxon>
        <taxon>Thermostichus</taxon>
    </lineage>
</organism>
<comment type="caution">
    <text evidence="1">The sequence shown here is derived from an EMBL/GenBank/DDBJ whole genome shotgun (WGS) entry which is preliminary data.</text>
</comment>
<dbReference type="Pfam" id="PF13565">
    <property type="entry name" value="HTH_32"/>
    <property type="match status" value="1"/>
</dbReference>
<proteinExistence type="predicted"/>
<evidence type="ECO:0000313" key="2">
    <source>
        <dbReference type="Proteomes" id="UP000830835"/>
    </source>
</evidence>
<dbReference type="SUPFAM" id="SSF46689">
    <property type="entry name" value="Homeodomain-like"/>
    <property type="match status" value="1"/>
</dbReference>
<gene>
    <name evidence="1" type="ORF">JX360_08685</name>
</gene>
<keyword evidence="2" id="KW-1185">Reference proteome</keyword>
<dbReference type="RefSeq" id="WP_244350256.1">
    <property type="nucleotide sequence ID" value="NZ_JAFIRA010000018.1"/>
</dbReference>
<evidence type="ECO:0000313" key="1">
    <source>
        <dbReference type="EMBL" id="MCJ2542979.1"/>
    </source>
</evidence>
<dbReference type="EMBL" id="JAFIRA010000018">
    <property type="protein sequence ID" value="MCJ2542979.1"/>
    <property type="molecule type" value="Genomic_DNA"/>
</dbReference>